<gene>
    <name evidence="3" type="ORF">GXW78_06635</name>
</gene>
<feature type="region of interest" description="Disordered" evidence="1">
    <location>
        <begin position="117"/>
        <end position="207"/>
    </location>
</feature>
<dbReference type="EMBL" id="JAAEDI010000006">
    <property type="protein sequence ID" value="MBR0649331.1"/>
    <property type="molecule type" value="Genomic_DNA"/>
</dbReference>
<feature type="compositionally biased region" description="Pro residues" evidence="1">
    <location>
        <begin position="147"/>
        <end position="158"/>
    </location>
</feature>
<feature type="signal peptide" evidence="2">
    <location>
        <begin position="1"/>
        <end position="20"/>
    </location>
</feature>
<proteinExistence type="predicted"/>
<reference evidence="4" key="1">
    <citation type="journal article" date="2021" name="Syst. Appl. Microbiol.">
        <title>Roseomonas hellenica sp. nov., isolated from roots of wild-growing Alkanna tinctoria.</title>
        <authorList>
            <person name="Rat A."/>
            <person name="Naranjo H.D."/>
            <person name="Lebbe L."/>
            <person name="Cnockaert M."/>
            <person name="Krigas N."/>
            <person name="Grigoriadou K."/>
            <person name="Maloupa E."/>
            <person name="Willems A."/>
        </authorList>
    </citation>
    <scope>NUCLEOTIDE SEQUENCE [LARGE SCALE GENOMIC DNA]</scope>
    <source>
        <strain evidence="4">LMG 31159</strain>
    </source>
</reference>
<sequence length="975" mass="101064">MRLPALLLVAVLAAAAPARGEGPVSVPMRVGTHPDLGRVVFDWPRRVGYAVEEEAGRVVIRFAEPARIDLAAARRPPRNVLTIGQDGDAVAMRITPGARLRHFRLGNRIVIDLRDPAAAQPSAQRPPERAAAPSTGVARPSAEPSAPRVPTPATPTPERPAALPQAAPAAVRALSEPSALTAPPRPAAPVAAPIPAAPAPNPSPALQQDIAASLPAPGTTRFRLVHGAPGIVFDAGADAAIAMFRRGDRVHLVVDRAITPDLAALHGHPVFGRLESQPAGDATVFSLALPAPARLAARRDGTSWVIEATRHAVPADAPVLRAAADAGPPARLLFTGGNPGQTVAIADPATGETLLVGTLRQPGPAVLFARRLPEFDLLPTMLGAAIVARSDRLRLRALAADRLVLEAAAGAPLGLGMQPGDEPPPAAIAMSRLLELPAGPVPMLLERLRAVLSSVNATPPLTRGRFRRDAAETLLALGMPQEAQAMAAIAFQEDPRSREDPRLLLAHGIAALLSGRPGDAQGIEDPRLPLRDEVTLWRALRALSHGQGTAAALRGSAPLLLGYPEALRARTLPLAIEALASGGEPAAAASLLAAAVDMPGLDTARAMLAEAEGRATEAIVILERLATGRDRRQRAIAVRRLAELRLTAGTIDGAGAADALEQSLYAWRGGDEEVALRRRIAALRIAAGQGQQAFALLDETRRLFPDHAAGLGAPLQEAFLGALETAPPLAAATLFDANPDLLPAGARGEAAVRVLAERVAALDLPDRAAALLRRAMEATEHGPTRAAIGERLGVMRAAGGDAAGTIAALDASESTEIDSALAARRTILRARAMARSGARDDADTLLVGLGPAGAAARAEFRAEIQDWPGAAASMAEHLAATLPPPSAPLTQEHRSAIARQAAYLALAGDEAGLATLRSAQGGRMEGGALAEAFGVLTADPVRGVEDLPRLQRDLGLARLLPTRLEALRAGSQVTR</sequence>
<feature type="compositionally biased region" description="Low complexity" evidence="1">
    <location>
        <begin position="159"/>
        <end position="194"/>
    </location>
</feature>
<dbReference type="RefSeq" id="WP_211867213.1">
    <property type="nucleotide sequence ID" value="NZ_JAAEDI010000006.1"/>
</dbReference>
<evidence type="ECO:0000313" key="4">
    <source>
        <dbReference type="Proteomes" id="UP000698752"/>
    </source>
</evidence>
<name>A0ABS5EE88_9PROT</name>
<accession>A0ABS5EE88</accession>
<evidence type="ECO:0000256" key="2">
    <source>
        <dbReference type="SAM" id="SignalP"/>
    </source>
</evidence>
<feature type="chain" id="PRO_5046976587" description="Tetratricopeptide repeat protein" evidence="2">
    <location>
        <begin position="21"/>
        <end position="975"/>
    </location>
</feature>
<evidence type="ECO:0000313" key="3">
    <source>
        <dbReference type="EMBL" id="MBR0649331.1"/>
    </source>
</evidence>
<keyword evidence="4" id="KW-1185">Reference proteome</keyword>
<evidence type="ECO:0000256" key="1">
    <source>
        <dbReference type="SAM" id="MobiDB-lite"/>
    </source>
</evidence>
<organism evidence="3 4">
    <name type="scientific">Neoroseomonas terrae</name>
    <dbReference type="NCBI Taxonomy" id="424799"/>
    <lineage>
        <taxon>Bacteria</taxon>
        <taxon>Pseudomonadati</taxon>
        <taxon>Pseudomonadota</taxon>
        <taxon>Alphaproteobacteria</taxon>
        <taxon>Acetobacterales</taxon>
        <taxon>Acetobacteraceae</taxon>
        <taxon>Neoroseomonas</taxon>
    </lineage>
</organism>
<keyword evidence="2" id="KW-0732">Signal</keyword>
<feature type="compositionally biased region" description="Low complexity" evidence="1">
    <location>
        <begin position="117"/>
        <end position="134"/>
    </location>
</feature>
<comment type="caution">
    <text evidence="3">The sequence shown here is derived from an EMBL/GenBank/DDBJ whole genome shotgun (WGS) entry which is preliminary data.</text>
</comment>
<dbReference type="Proteomes" id="UP000698752">
    <property type="component" value="Unassembled WGS sequence"/>
</dbReference>
<protein>
    <recommendedName>
        <fullName evidence="5">Tetratricopeptide repeat protein</fullName>
    </recommendedName>
</protein>
<evidence type="ECO:0008006" key="5">
    <source>
        <dbReference type="Google" id="ProtNLM"/>
    </source>
</evidence>